<proteinExistence type="predicted"/>
<dbReference type="EMBL" id="JABEVQ010000002">
    <property type="protein sequence ID" value="NWN90562.1"/>
    <property type="molecule type" value="Genomic_DNA"/>
</dbReference>
<accession>A0A851HTF1</accession>
<dbReference type="InterPro" id="IPR007487">
    <property type="entry name" value="ABC_transpt-TYRBP-like"/>
</dbReference>
<dbReference type="PANTHER" id="PTHR35271">
    <property type="entry name" value="ABC TRANSPORTER, SUBSTRATE-BINDING LIPOPROTEIN-RELATED"/>
    <property type="match status" value="1"/>
</dbReference>
<reference evidence="1 2" key="1">
    <citation type="submission" date="2020-03" db="EMBL/GenBank/DDBJ databases">
        <title>Metagenomic, metatranscriptomic, and metabolomic analyses revealed the key microbes and metabolic features during the fermentation of ganjang, Korean traditional soy sauce.</title>
        <authorList>
            <person name="Chun B.H."/>
            <person name="Jeon C.O."/>
        </authorList>
    </citation>
    <scope>NUCLEOTIDE SEQUENCE [LARGE SCALE GENOMIC DNA]</scope>
    <source>
        <strain evidence="1 2">KG14</strain>
    </source>
</reference>
<comment type="caution">
    <text evidence="1">The sequence shown here is derived from an EMBL/GenBank/DDBJ whole genome shotgun (WGS) entry which is preliminary data.</text>
</comment>
<evidence type="ECO:0000313" key="2">
    <source>
        <dbReference type="Proteomes" id="UP000536442"/>
    </source>
</evidence>
<dbReference type="Proteomes" id="UP000536442">
    <property type="component" value="Unassembled WGS sequence"/>
</dbReference>
<gene>
    <name evidence="1" type="ORF">HLV39_03480</name>
</gene>
<dbReference type="Gene3D" id="3.40.50.2300">
    <property type="match status" value="1"/>
</dbReference>
<name>A0A851HTF1_9GAMM</name>
<keyword evidence="2" id="KW-1185">Reference proteome</keyword>
<organism evidence="1 2">
    <name type="scientific">Marinobacter adhaerens</name>
    <dbReference type="NCBI Taxonomy" id="1033846"/>
    <lineage>
        <taxon>Bacteria</taxon>
        <taxon>Pseudomonadati</taxon>
        <taxon>Pseudomonadota</taxon>
        <taxon>Gammaproteobacteria</taxon>
        <taxon>Pseudomonadales</taxon>
        <taxon>Marinobacteraceae</taxon>
        <taxon>Marinobacter</taxon>
    </lineage>
</organism>
<evidence type="ECO:0000313" key="1">
    <source>
        <dbReference type="EMBL" id="NWN90562.1"/>
    </source>
</evidence>
<dbReference type="AlphaFoldDB" id="A0A851HTF1"/>
<dbReference type="PANTHER" id="PTHR35271:SF1">
    <property type="entry name" value="ABC TRANSPORTER, SUBSTRATE-BINDING LIPOPROTEIN"/>
    <property type="match status" value="1"/>
</dbReference>
<protein>
    <submittedName>
        <fullName evidence="1">ABC transporter substrate-binding protein</fullName>
    </submittedName>
</protein>
<sequence length="295" mass="32228">MPGGYPAALAKDGKPTPVYVVGSGNLILDQHVQTLLEQELGNSSILIPIEDKQASLTEDIPIITIGAGAFSRIQKISRNAPVLALLVDQDFLEEFIYRSPGRVSGVYHNVPLLHQALIGKAILPQATRIALVSTTASADLYSALLDQLAEYSLEARLFVADTPQQLIPALNRALSYGDFLLAAPDTSTYNPQTIKHVLLTTYRRNRIVIGPSQAYVKAGALASGYAPYPAMARMAATYLNVFNETGQFPEPDYPAEFRVSVNRQVARSLNIPIATREHIQKTVELWLTQSGESRQ</sequence>